<evidence type="ECO:0000313" key="8">
    <source>
        <dbReference type="Proteomes" id="UP000676386"/>
    </source>
</evidence>
<evidence type="ECO:0000256" key="4">
    <source>
        <dbReference type="ARBA" id="ARBA00023163"/>
    </source>
</evidence>
<dbReference type="Pfam" id="PF08281">
    <property type="entry name" value="Sigma70_r4_2"/>
    <property type="match status" value="1"/>
</dbReference>
<keyword evidence="2" id="KW-0805">Transcription regulation</keyword>
<dbReference type="RefSeq" id="WP_211976595.1">
    <property type="nucleotide sequence ID" value="NZ_CBFHAM010000063.1"/>
</dbReference>
<comment type="caution">
    <text evidence="7">The sequence shown here is derived from an EMBL/GenBank/DDBJ whole genome shotgun (WGS) entry which is preliminary data.</text>
</comment>
<dbReference type="PANTHER" id="PTHR43133">
    <property type="entry name" value="RNA POLYMERASE ECF-TYPE SIGMA FACTO"/>
    <property type="match status" value="1"/>
</dbReference>
<reference evidence="7 8" key="1">
    <citation type="submission" date="2021-04" db="EMBL/GenBank/DDBJ databases">
        <title>Chitinophaga sp. nov., isolated from the rhizosphere soil.</title>
        <authorList>
            <person name="He S."/>
        </authorList>
    </citation>
    <scope>NUCLEOTIDE SEQUENCE [LARGE SCALE GENOMIC DNA]</scope>
    <source>
        <strain evidence="7 8">2R12</strain>
    </source>
</reference>
<accession>A0ABS5J8A1</accession>
<sequence>MSNTSLSQIRLEYLFNKYYEVLCQFAYSIVKNNDAAKDIVQDFFVKYWEKYLHQGQPDNFEAYAYVSIKNRCLNYLESEQVRLRHQPGIERMFYSGDDLQPGNVENENYSIKLLKAINQLPEQRRRIFTMSAIDGLKYLEIAAQMNISINTVKTQIRKAYLFLRQHCEITSILVLASFYLGSHPFFLFNCHNTI</sequence>
<dbReference type="Pfam" id="PF04542">
    <property type="entry name" value="Sigma70_r2"/>
    <property type="match status" value="1"/>
</dbReference>
<dbReference type="InterPro" id="IPR013249">
    <property type="entry name" value="RNA_pol_sigma70_r4_t2"/>
</dbReference>
<dbReference type="InterPro" id="IPR039425">
    <property type="entry name" value="RNA_pol_sigma-70-like"/>
</dbReference>
<keyword evidence="4" id="KW-0804">Transcription</keyword>
<dbReference type="SUPFAM" id="SSF88659">
    <property type="entry name" value="Sigma3 and sigma4 domains of RNA polymerase sigma factors"/>
    <property type="match status" value="1"/>
</dbReference>
<protein>
    <submittedName>
        <fullName evidence="7">RNA polymerase sigma-70 factor</fullName>
    </submittedName>
</protein>
<keyword evidence="8" id="KW-1185">Reference proteome</keyword>
<organism evidence="7 8">
    <name type="scientific">Chitinophaga hostae</name>
    <dbReference type="NCBI Taxonomy" id="2831022"/>
    <lineage>
        <taxon>Bacteria</taxon>
        <taxon>Pseudomonadati</taxon>
        <taxon>Bacteroidota</taxon>
        <taxon>Chitinophagia</taxon>
        <taxon>Chitinophagales</taxon>
        <taxon>Chitinophagaceae</taxon>
        <taxon>Chitinophaga</taxon>
    </lineage>
</organism>
<dbReference type="InterPro" id="IPR013325">
    <property type="entry name" value="RNA_pol_sigma_r2"/>
</dbReference>
<evidence type="ECO:0000259" key="6">
    <source>
        <dbReference type="Pfam" id="PF08281"/>
    </source>
</evidence>
<dbReference type="InterPro" id="IPR036388">
    <property type="entry name" value="WH-like_DNA-bd_sf"/>
</dbReference>
<gene>
    <name evidence="7" type="ORF">KE626_29150</name>
</gene>
<dbReference type="NCBIfam" id="TIGR02937">
    <property type="entry name" value="sigma70-ECF"/>
    <property type="match status" value="1"/>
</dbReference>
<dbReference type="Gene3D" id="1.10.10.10">
    <property type="entry name" value="Winged helix-like DNA-binding domain superfamily/Winged helix DNA-binding domain"/>
    <property type="match status" value="1"/>
</dbReference>
<dbReference type="SUPFAM" id="SSF88946">
    <property type="entry name" value="Sigma2 domain of RNA polymerase sigma factors"/>
    <property type="match status" value="1"/>
</dbReference>
<dbReference type="InterPro" id="IPR014284">
    <property type="entry name" value="RNA_pol_sigma-70_dom"/>
</dbReference>
<dbReference type="NCBIfam" id="TIGR02985">
    <property type="entry name" value="Sig70_bacteroi1"/>
    <property type="match status" value="1"/>
</dbReference>
<evidence type="ECO:0000256" key="3">
    <source>
        <dbReference type="ARBA" id="ARBA00023082"/>
    </source>
</evidence>
<dbReference type="Gene3D" id="1.10.1740.10">
    <property type="match status" value="1"/>
</dbReference>
<feature type="domain" description="RNA polymerase sigma factor 70 region 4 type 2" evidence="6">
    <location>
        <begin position="112"/>
        <end position="161"/>
    </location>
</feature>
<dbReference type="InterPro" id="IPR014327">
    <property type="entry name" value="RNA_pol_sigma70_bacteroid"/>
</dbReference>
<proteinExistence type="inferred from homology"/>
<dbReference type="PANTHER" id="PTHR43133:SF46">
    <property type="entry name" value="RNA POLYMERASE SIGMA-70 FACTOR ECF SUBFAMILY"/>
    <property type="match status" value="1"/>
</dbReference>
<name>A0ABS5J8A1_9BACT</name>
<evidence type="ECO:0000313" key="7">
    <source>
        <dbReference type="EMBL" id="MBS0031433.1"/>
    </source>
</evidence>
<evidence type="ECO:0000259" key="5">
    <source>
        <dbReference type="Pfam" id="PF04542"/>
    </source>
</evidence>
<dbReference type="EMBL" id="JAGTXB010000022">
    <property type="protein sequence ID" value="MBS0031433.1"/>
    <property type="molecule type" value="Genomic_DNA"/>
</dbReference>
<evidence type="ECO:0000256" key="1">
    <source>
        <dbReference type="ARBA" id="ARBA00010641"/>
    </source>
</evidence>
<dbReference type="CDD" id="cd06171">
    <property type="entry name" value="Sigma70_r4"/>
    <property type="match status" value="1"/>
</dbReference>
<keyword evidence="3" id="KW-0731">Sigma factor</keyword>
<dbReference type="Proteomes" id="UP000676386">
    <property type="component" value="Unassembled WGS sequence"/>
</dbReference>
<evidence type="ECO:0000256" key="2">
    <source>
        <dbReference type="ARBA" id="ARBA00023015"/>
    </source>
</evidence>
<dbReference type="InterPro" id="IPR007627">
    <property type="entry name" value="RNA_pol_sigma70_r2"/>
</dbReference>
<dbReference type="InterPro" id="IPR013324">
    <property type="entry name" value="RNA_pol_sigma_r3/r4-like"/>
</dbReference>
<feature type="domain" description="RNA polymerase sigma-70 region 2" evidence="5">
    <location>
        <begin position="14"/>
        <end position="80"/>
    </location>
</feature>
<comment type="similarity">
    <text evidence="1">Belongs to the sigma-70 factor family. ECF subfamily.</text>
</comment>